<feature type="transmembrane region" description="Helical" evidence="8">
    <location>
        <begin position="474"/>
        <end position="498"/>
    </location>
</feature>
<dbReference type="InterPro" id="IPR007603">
    <property type="entry name" value="Choline_transptr-like"/>
</dbReference>
<evidence type="ECO:0000256" key="7">
    <source>
        <dbReference type="ARBA" id="ARBA00023136"/>
    </source>
</evidence>
<reference evidence="10 11" key="1">
    <citation type="journal article" date="2018" name="BMC Genomics">
        <title>Genomic evidence for intraspecific hybridization in a clonal and extremely halotolerant yeast.</title>
        <authorList>
            <person name="Gostincar C."/>
            <person name="Stajich J.E."/>
            <person name="Zupancic J."/>
            <person name="Zalar P."/>
            <person name="Gunde-Cimerman N."/>
        </authorList>
    </citation>
    <scope>NUCLEOTIDE SEQUENCE [LARGE SCALE GENOMIC DNA]</scope>
    <source>
        <strain evidence="10 11">EXF-10513</strain>
    </source>
</reference>
<feature type="compositionally biased region" description="Low complexity" evidence="9">
    <location>
        <begin position="66"/>
        <end position="82"/>
    </location>
</feature>
<dbReference type="Pfam" id="PF04515">
    <property type="entry name" value="Choline_transpo"/>
    <property type="match status" value="1"/>
</dbReference>
<evidence type="ECO:0000256" key="2">
    <source>
        <dbReference type="ARBA" id="ARBA00004651"/>
    </source>
</evidence>
<comment type="caution">
    <text evidence="10">The sequence shown here is derived from an EMBL/GenBank/DDBJ whole genome shotgun (WGS) entry which is preliminary data.</text>
</comment>
<feature type="non-terminal residue" evidence="10">
    <location>
        <position position="1"/>
    </location>
</feature>
<feature type="transmembrane region" description="Helical" evidence="8">
    <location>
        <begin position="203"/>
        <end position="225"/>
    </location>
</feature>
<feature type="transmembrane region" description="Helical" evidence="8">
    <location>
        <begin position="231"/>
        <end position="250"/>
    </location>
</feature>
<organism evidence="10 11">
    <name type="scientific">Hortaea werneckii</name>
    <name type="common">Black yeast</name>
    <name type="synonym">Cladosporium werneckii</name>
    <dbReference type="NCBI Taxonomy" id="91943"/>
    <lineage>
        <taxon>Eukaryota</taxon>
        <taxon>Fungi</taxon>
        <taxon>Dikarya</taxon>
        <taxon>Ascomycota</taxon>
        <taxon>Pezizomycotina</taxon>
        <taxon>Dothideomycetes</taxon>
        <taxon>Dothideomycetidae</taxon>
        <taxon>Mycosphaerellales</taxon>
        <taxon>Teratosphaeriaceae</taxon>
        <taxon>Hortaea</taxon>
    </lineage>
</organism>
<keyword evidence="5 8" id="KW-0812">Transmembrane</keyword>
<feature type="transmembrane region" description="Helical" evidence="8">
    <location>
        <begin position="510"/>
        <end position="530"/>
    </location>
</feature>
<feature type="transmembrane region" description="Helical" evidence="8">
    <location>
        <begin position="312"/>
        <end position="332"/>
    </location>
</feature>
<dbReference type="GO" id="GO:0022857">
    <property type="term" value="F:transmembrane transporter activity"/>
    <property type="evidence" value="ECO:0007669"/>
    <property type="project" value="UniProtKB-UniRule"/>
</dbReference>
<evidence type="ECO:0000256" key="1">
    <source>
        <dbReference type="ARBA" id="ARBA00002957"/>
    </source>
</evidence>
<comment type="subcellular location">
    <subcellularLocation>
        <location evidence="2 8">Cell membrane</location>
        <topology evidence="2 8">Multi-pass membrane protein</topology>
    </subcellularLocation>
</comment>
<evidence type="ECO:0000256" key="4">
    <source>
        <dbReference type="ARBA" id="ARBA00015388"/>
    </source>
</evidence>
<keyword evidence="7 8" id="KW-0472">Membrane</keyword>
<dbReference type="EMBL" id="QWIO01002545">
    <property type="protein sequence ID" value="RMY54104.1"/>
    <property type="molecule type" value="Genomic_DNA"/>
</dbReference>
<name>A0A3M7CQ69_HORWE</name>
<gene>
    <name evidence="10" type="ORF">D0864_14000</name>
</gene>
<feature type="region of interest" description="Disordered" evidence="9">
    <location>
        <begin position="56"/>
        <end position="82"/>
    </location>
</feature>
<feature type="transmembrane region" description="Helical" evidence="8">
    <location>
        <begin position="271"/>
        <end position="300"/>
    </location>
</feature>
<feature type="transmembrane region" description="Helical" evidence="8">
    <location>
        <begin position="377"/>
        <end position="395"/>
    </location>
</feature>
<dbReference type="PANTHER" id="PTHR12385">
    <property type="entry name" value="CHOLINE TRANSPORTER-LIKE (SLC FAMILY 44)"/>
    <property type="match status" value="1"/>
</dbReference>
<keyword evidence="6 8" id="KW-1133">Transmembrane helix</keyword>
<evidence type="ECO:0000313" key="11">
    <source>
        <dbReference type="Proteomes" id="UP000269539"/>
    </source>
</evidence>
<protein>
    <recommendedName>
        <fullName evidence="4 8">Protein PNS1</fullName>
    </recommendedName>
</protein>
<dbReference type="GO" id="GO:0005886">
    <property type="term" value="C:plasma membrane"/>
    <property type="evidence" value="ECO:0007669"/>
    <property type="project" value="UniProtKB-SubCell"/>
</dbReference>
<evidence type="ECO:0000256" key="6">
    <source>
        <dbReference type="ARBA" id="ARBA00022989"/>
    </source>
</evidence>
<evidence type="ECO:0000256" key="9">
    <source>
        <dbReference type="SAM" id="MobiDB-lite"/>
    </source>
</evidence>
<proteinExistence type="inferred from homology"/>
<dbReference type="VEuPathDB" id="FungiDB:BTJ68_09104"/>
<feature type="transmembrane region" description="Helical" evidence="8">
    <location>
        <begin position="176"/>
        <end position="196"/>
    </location>
</feature>
<accession>A0A3M7CQ69</accession>
<evidence type="ECO:0000313" key="10">
    <source>
        <dbReference type="EMBL" id="RMY54104.1"/>
    </source>
</evidence>
<feature type="transmembrane region" description="Helical" evidence="8">
    <location>
        <begin position="339"/>
        <end position="357"/>
    </location>
</feature>
<sequence length="576" mass="62608">GCAPPGLFCENEEFAVSFTPSLPASPATASQPSLAGCYQSTFCAAQGGAGTMPGEAADYYNSAPPQQNGGQKEYGYGGQQQQYGGPQYMQPPPSYNQNFQQAFNQPDGKPATFDQAFKIEKPKWNDIWAGLLFLATGAGFVAVSGIAIQGYAATKGFNGGGIYDSNNEFGLTTNTLVLFVFCLVVALVLGYGYIWLARLYTKAFIWISGILHIVFGFVTAIWMLVNRQYSGGIVFLLFACFSAFCFYTWIPRIPFSVLMLQTAIDVAKKFGHVYLVSFLGGLMTAAFGAYFSVTLVAIYVKYEPGANPACSTGAGGCSSAKVIGLIAFITFAGYWITEWMKNTIHVVISGVYGAWYFSPNNPPKHPTRGATKRALTYSFGSISLGSLLIAIIQSIRQACSVARAQSANSGNFATDCAFCVLQCILRLIEWAVQFINRYAFSYIALYGESYFKAAKATWTLVKDRGIDALINECLIGPVMTMGATFVAYACALLAYLYLLFTNPGYNQDGGFTPVIVAYAFLIGLQIAHCFTTPLSSGIETIFVAAAWDPEVMMREHPEMYQKMVQVYPHVQQAIHA</sequence>
<evidence type="ECO:0000256" key="3">
    <source>
        <dbReference type="ARBA" id="ARBA00007168"/>
    </source>
</evidence>
<dbReference type="AlphaFoldDB" id="A0A3M7CQ69"/>
<dbReference type="PANTHER" id="PTHR12385:SF4">
    <property type="entry name" value="PROTEIN PNS1"/>
    <property type="match status" value="1"/>
</dbReference>
<comment type="similarity">
    <text evidence="3 8">Belongs to the CTL (choline transporter-like) family.</text>
</comment>
<evidence type="ECO:0000256" key="8">
    <source>
        <dbReference type="RuleBase" id="RU368066"/>
    </source>
</evidence>
<comment type="function">
    <text evidence="1 8">Probably involved in transport through the plasma membrane.</text>
</comment>
<dbReference type="Proteomes" id="UP000269539">
    <property type="component" value="Unassembled WGS sequence"/>
</dbReference>
<evidence type="ECO:0000256" key="5">
    <source>
        <dbReference type="ARBA" id="ARBA00022692"/>
    </source>
</evidence>
<feature type="transmembrane region" description="Helical" evidence="8">
    <location>
        <begin position="127"/>
        <end position="148"/>
    </location>
</feature>